<evidence type="ECO:0000313" key="3">
    <source>
        <dbReference type="EMBL" id="MFC2991279.1"/>
    </source>
</evidence>
<protein>
    <submittedName>
        <fullName evidence="3">PQQ-dependent sugar dehydrogenase</fullName>
        <ecNumber evidence="3">1.1.5.-</ecNumber>
    </submittedName>
</protein>
<evidence type="ECO:0000259" key="2">
    <source>
        <dbReference type="Pfam" id="PF07995"/>
    </source>
</evidence>
<organism evidence="3 4">
    <name type="scientific">Halomonas tibetensis</name>
    <dbReference type="NCBI Taxonomy" id="2259590"/>
    <lineage>
        <taxon>Bacteria</taxon>
        <taxon>Pseudomonadati</taxon>
        <taxon>Pseudomonadota</taxon>
        <taxon>Gammaproteobacteria</taxon>
        <taxon>Oceanospirillales</taxon>
        <taxon>Halomonadaceae</taxon>
        <taxon>Halomonas</taxon>
    </lineage>
</organism>
<dbReference type="EC" id="1.1.5.-" evidence="3"/>
<dbReference type="PANTHER" id="PTHR19328">
    <property type="entry name" value="HEDGEHOG-INTERACTING PROTEIN"/>
    <property type="match status" value="1"/>
</dbReference>
<feature type="signal peptide" evidence="1">
    <location>
        <begin position="1"/>
        <end position="25"/>
    </location>
</feature>
<dbReference type="Gene3D" id="2.120.10.30">
    <property type="entry name" value="TolB, C-terminal domain"/>
    <property type="match status" value="1"/>
</dbReference>
<feature type="chain" id="PRO_5046948880" evidence="1">
    <location>
        <begin position="26"/>
        <end position="387"/>
    </location>
</feature>
<keyword evidence="1" id="KW-0732">Signal</keyword>
<comment type="caution">
    <text evidence="3">The sequence shown here is derived from an EMBL/GenBank/DDBJ whole genome shotgun (WGS) entry which is preliminary data.</text>
</comment>
<reference evidence="4" key="1">
    <citation type="journal article" date="2019" name="Int. J. Syst. Evol. Microbiol.">
        <title>The Global Catalogue of Microorganisms (GCM) 10K type strain sequencing project: providing services to taxonomists for standard genome sequencing and annotation.</title>
        <authorList>
            <consortium name="The Broad Institute Genomics Platform"/>
            <consortium name="The Broad Institute Genome Sequencing Center for Infectious Disease"/>
            <person name="Wu L."/>
            <person name="Ma J."/>
        </authorList>
    </citation>
    <scope>NUCLEOTIDE SEQUENCE [LARGE SCALE GENOMIC DNA]</scope>
    <source>
        <strain evidence="4">KCTC 52660</strain>
    </source>
</reference>
<proteinExistence type="predicted"/>
<keyword evidence="4" id="KW-1185">Reference proteome</keyword>
<dbReference type="RefSeq" id="WP_379755245.1">
    <property type="nucleotide sequence ID" value="NZ_JBHRSQ010000007.1"/>
</dbReference>
<dbReference type="InterPro" id="IPR011041">
    <property type="entry name" value="Quinoprot_gluc/sorb_DH_b-prop"/>
</dbReference>
<gene>
    <name evidence="3" type="ORF">ACFODV_04470</name>
</gene>
<keyword evidence="3" id="KW-0560">Oxidoreductase</keyword>
<accession>A0ABV7B3C8</accession>
<name>A0ABV7B3C8_9GAMM</name>
<sequence length="387" mass="41566">MPAYLKTLPAALLLWGLAVSGQALAAETLPEITVERIGTEHHDLRLERIAGGLEHPWALAQLPDGSFLVSERPGRLAHVSEAGDVTHLDGVPRVSANGQGGLLDVALHPDYGQEGGEEDWLYFTWSKAGSGGTATALSRARLEGDALVSVEELFVQDRFSAPGRHYGSRLAWLPDGTLMMSIGDRGRQPPRAQDRGDHAGSVLRLTDRGGVPNDNPFVNDDGALNALFSSGNRNIQGMTVTADGRTWATEHGPLGGDELNLIEGGKNYGWPEVSLGVDYSTRRPIGADSLPGMRDAQYIFEGRFAPSGLAEVASGQFPRWEGNLLAGGLRSQRLKRLVLEGDAVVDSEVILDGEIGRIRDVRQGRDGALYLLNDAPRGSLFRMVPAN</sequence>
<evidence type="ECO:0000313" key="4">
    <source>
        <dbReference type="Proteomes" id="UP001595386"/>
    </source>
</evidence>
<dbReference type="Pfam" id="PF07995">
    <property type="entry name" value="GSDH"/>
    <property type="match status" value="1"/>
</dbReference>
<feature type="domain" description="Glucose/Sorbosone dehydrogenase" evidence="2">
    <location>
        <begin position="53"/>
        <end position="382"/>
    </location>
</feature>
<dbReference type="InterPro" id="IPR012938">
    <property type="entry name" value="Glc/Sorbosone_DH"/>
</dbReference>
<dbReference type="SUPFAM" id="SSF50952">
    <property type="entry name" value="Soluble quinoprotein glucose dehydrogenase"/>
    <property type="match status" value="1"/>
</dbReference>
<dbReference type="EMBL" id="JBHRSQ010000007">
    <property type="protein sequence ID" value="MFC2991279.1"/>
    <property type="molecule type" value="Genomic_DNA"/>
</dbReference>
<dbReference type="Proteomes" id="UP001595386">
    <property type="component" value="Unassembled WGS sequence"/>
</dbReference>
<dbReference type="PANTHER" id="PTHR19328:SF75">
    <property type="entry name" value="ALDOSE SUGAR DEHYDROGENASE YLII"/>
    <property type="match status" value="1"/>
</dbReference>
<evidence type="ECO:0000256" key="1">
    <source>
        <dbReference type="SAM" id="SignalP"/>
    </source>
</evidence>
<dbReference type="InterPro" id="IPR011042">
    <property type="entry name" value="6-blade_b-propeller_TolB-like"/>
</dbReference>
<dbReference type="GO" id="GO:0016491">
    <property type="term" value="F:oxidoreductase activity"/>
    <property type="evidence" value="ECO:0007669"/>
    <property type="project" value="UniProtKB-KW"/>
</dbReference>